<name>A0A0A9VW22_LYGHE</name>
<feature type="region of interest" description="Disordered" evidence="1">
    <location>
        <begin position="22"/>
        <end position="62"/>
    </location>
</feature>
<feature type="compositionally biased region" description="Polar residues" evidence="1">
    <location>
        <begin position="43"/>
        <end position="55"/>
    </location>
</feature>
<dbReference type="AlphaFoldDB" id="A0A0A9VW22"/>
<accession>A0A0A9VW22</accession>
<evidence type="ECO:0000256" key="1">
    <source>
        <dbReference type="SAM" id="MobiDB-lite"/>
    </source>
</evidence>
<feature type="compositionally biased region" description="Polar residues" evidence="1">
    <location>
        <begin position="82"/>
        <end position="93"/>
    </location>
</feature>
<gene>
    <name evidence="2" type="primary">CRAM_1</name>
    <name evidence="3" type="synonym">CRAM_0</name>
    <name evidence="2" type="ORF">CM83_40992</name>
    <name evidence="3" type="ORF">CM83_40995</name>
</gene>
<feature type="region of interest" description="Disordered" evidence="1">
    <location>
        <begin position="74"/>
        <end position="131"/>
    </location>
</feature>
<dbReference type="EMBL" id="GBHO01043170">
    <property type="protein sequence ID" value="JAG00434.1"/>
    <property type="molecule type" value="Transcribed_RNA"/>
</dbReference>
<dbReference type="EMBL" id="GBHO01043172">
    <property type="protein sequence ID" value="JAG00432.1"/>
    <property type="molecule type" value="Transcribed_RNA"/>
</dbReference>
<protein>
    <submittedName>
        <fullName evidence="2">Cysteine-rich, acidic integral membrane protein</fullName>
    </submittedName>
</protein>
<feature type="compositionally biased region" description="Basic and acidic residues" evidence="1">
    <location>
        <begin position="96"/>
        <end position="111"/>
    </location>
</feature>
<evidence type="ECO:0000313" key="3">
    <source>
        <dbReference type="EMBL" id="JAG00434.1"/>
    </source>
</evidence>
<sequence length="182" mass="20493">CSVPPPTAIDYMIRDIVPHEFVDDDENPEGAEVPPAEVWAAKNPQTSGDANSEQNTSDHGDAHKFCEVIDVETDTEKAEAIGTTNDGETTDTADGSDGHLRKNSVTEEFNHISDGSTRHKRPKSSQRQQMSSFERASLELQRMKTEAAIRQEAELHRIKMEAALWERRFWEAKLLRVTGYRL</sequence>
<reference evidence="2" key="1">
    <citation type="journal article" date="2014" name="PLoS ONE">
        <title>Transcriptome-Based Identification of ABC Transporters in the Western Tarnished Plant Bug Lygus hesperus.</title>
        <authorList>
            <person name="Hull J.J."/>
            <person name="Chaney K."/>
            <person name="Geib S.M."/>
            <person name="Fabrick J.A."/>
            <person name="Brent C.S."/>
            <person name="Walsh D."/>
            <person name="Lavine L.C."/>
        </authorList>
    </citation>
    <scope>NUCLEOTIDE SEQUENCE</scope>
</reference>
<organism evidence="2">
    <name type="scientific">Lygus hesperus</name>
    <name type="common">Western plant bug</name>
    <dbReference type="NCBI Taxonomy" id="30085"/>
    <lineage>
        <taxon>Eukaryota</taxon>
        <taxon>Metazoa</taxon>
        <taxon>Ecdysozoa</taxon>
        <taxon>Arthropoda</taxon>
        <taxon>Hexapoda</taxon>
        <taxon>Insecta</taxon>
        <taxon>Pterygota</taxon>
        <taxon>Neoptera</taxon>
        <taxon>Paraneoptera</taxon>
        <taxon>Hemiptera</taxon>
        <taxon>Heteroptera</taxon>
        <taxon>Panheteroptera</taxon>
        <taxon>Cimicomorpha</taxon>
        <taxon>Miridae</taxon>
        <taxon>Mirini</taxon>
        <taxon>Lygus</taxon>
    </lineage>
</organism>
<reference evidence="2" key="2">
    <citation type="submission" date="2014-07" db="EMBL/GenBank/DDBJ databases">
        <authorList>
            <person name="Hull J."/>
        </authorList>
    </citation>
    <scope>NUCLEOTIDE SEQUENCE</scope>
</reference>
<proteinExistence type="predicted"/>
<evidence type="ECO:0000313" key="2">
    <source>
        <dbReference type="EMBL" id="JAG00432.1"/>
    </source>
</evidence>
<feature type="non-terminal residue" evidence="2">
    <location>
        <position position="1"/>
    </location>
</feature>